<dbReference type="InterPro" id="IPR024437">
    <property type="entry name" value="DUF3825"/>
</dbReference>
<keyword evidence="4" id="KW-1185">Reference proteome</keyword>
<sequence>MGGKKSAKASASRHAEEACPEPFRQQLKDKKFRGFLCGVEASSLDACALAIIPDNEKDKPAKLLLSAYLGCREEHVRCRHLDEFHFYFVDNSKLQSPVPNKLACQIAFASGDKFFALGKLAVVTAKERSEKLPRMGLAAFEELERKLEKLDATGFDAWFAEQCQKLDARNDTGSFVYVPMWREPGRAQELDAQCEGWAEISRRCQELFEDWGAKKKDLTEPESEDEEEHEEDSLGDEIFDAFTLQEQRERERNVDVKTGASGAKMWTAFKARGLSLVYIRGSDAINFVLVERSSQTNKQQRGGINVAVARYIYHKFGASALESLLTKIRGDVIIFKAKQYHSEGSCKVAPLPADESLGYLREIEQPLPGADEGELQFLLDRTDLGTIMQRCVFFPKSPGASFLERIAELEKKAQPEDWRNRLRNNDAPEYLVNYINYKFALSWKHRQGISIEMPPNNSAKLRLIFATGLLDLNLQPIYGVFERRKDEDVDDAFEIPDFKSRYVFQKWDTHLPNAPEALDLLSTALLNKGCENAGLRPEELRMFDPSWDKVDVSPGSIEHILRKKFRFQQDNDFQGVQPGQGGWAVDDPSNLATQFKHALNQTMTLTRYDRSTPVITCFQLGQYQWLLPLLNPSQVCKQAPSLTVVLRPAAGTGSISA</sequence>
<proteinExistence type="predicted"/>
<gene>
    <name evidence="3" type="ORF">SNAT2548_LOCUS7950</name>
</gene>
<evidence type="ECO:0000256" key="1">
    <source>
        <dbReference type="SAM" id="MobiDB-lite"/>
    </source>
</evidence>
<name>A0A812K368_9DINO</name>
<evidence type="ECO:0000313" key="3">
    <source>
        <dbReference type="EMBL" id="CAE7219390.1"/>
    </source>
</evidence>
<feature type="domain" description="DUF3825" evidence="2">
    <location>
        <begin position="409"/>
        <end position="633"/>
    </location>
</feature>
<feature type="region of interest" description="Disordered" evidence="1">
    <location>
        <begin position="1"/>
        <end position="20"/>
    </location>
</feature>
<reference evidence="3" key="1">
    <citation type="submission" date="2021-02" db="EMBL/GenBank/DDBJ databases">
        <authorList>
            <person name="Dougan E. K."/>
            <person name="Rhodes N."/>
            <person name="Thang M."/>
            <person name="Chan C."/>
        </authorList>
    </citation>
    <scope>NUCLEOTIDE SEQUENCE</scope>
</reference>
<dbReference type="AlphaFoldDB" id="A0A812K368"/>
<protein>
    <recommendedName>
        <fullName evidence="2">DUF3825 domain-containing protein</fullName>
    </recommendedName>
</protein>
<dbReference type="Proteomes" id="UP000604046">
    <property type="component" value="Unassembled WGS sequence"/>
</dbReference>
<dbReference type="Pfam" id="PF12873">
    <property type="entry name" value="DUF3825"/>
    <property type="match status" value="1"/>
</dbReference>
<evidence type="ECO:0000259" key="2">
    <source>
        <dbReference type="Pfam" id="PF12873"/>
    </source>
</evidence>
<organism evidence="3 4">
    <name type="scientific">Symbiodinium natans</name>
    <dbReference type="NCBI Taxonomy" id="878477"/>
    <lineage>
        <taxon>Eukaryota</taxon>
        <taxon>Sar</taxon>
        <taxon>Alveolata</taxon>
        <taxon>Dinophyceae</taxon>
        <taxon>Suessiales</taxon>
        <taxon>Symbiodiniaceae</taxon>
        <taxon>Symbiodinium</taxon>
    </lineage>
</organism>
<evidence type="ECO:0000313" key="4">
    <source>
        <dbReference type="Proteomes" id="UP000604046"/>
    </source>
</evidence>
<accession>A0A812K368</accession>
<comment type="caution">
    <text evidence="3">The sequence shown here is derived from an EMBL/GenBank/DDBJ whole genome shotgun (WGS) entry which is preliminary data.</text>
</comment>
<dbReference type="EMBL" id="CAJNDS010000569">
    <property type="protein sequence ID" value="CAE7219390.1"/>
    <property type="molecule type" value="Genomic_DNA"/>
</dbReference>